<feature type="compositionally biased region" description="Polar residues" evidence="7">
    <location>
        <begin position="42"/>
        <end position="52"/>
    </location>
</feature>
<evidence type="ECO:0000256" key="4">
    <source>
        <dbReference type="ARBA" id="ARBA00022840"/>
    </source>
</evidence>
<dbReference type="Pfam" id="PF01336">
    <property type="entry name" value="tRNA_anti-codon"/>
    <property type="match status" value="1"/>
</dbReference>
<dbReference type="PANTHER" id="PTHR22594:SF5">
    <property type="entry name" value="ASPARTATE--TRNA LIGASE, MITOCHONDRIAL"/>
    <property type="match status" value="1"/>
</dbReference>
<dbReference type="SUPFAM" id="SSF50249">
    <property type="entry name" value="Nucleic acid-binding proteins"/>
    <property type="match status" value="1"/>
</dbReference>
<dbReference type="InterPro" id="IPR002312">
    <property type="entry name" value="Asp/Asn-tRNA-synth_IIb"/>
</dbReference>
<evidence type="ECO:0000313" key="10">
    <source>
        <dbReference type="Proteomes" id="UP001182556"/>
    </source>
</evidence>
<dbReference type="InterPro" id="IPR004115">
    <property type="entry name" value="GAD-like_sf"/>
</dbReference>
<keyword evidence="2" id="KW-0436">Ligase</keyword>
<keyword evidence="4" id="KW-0067">ATP-binding</keyword>
<dbReference type="InterPro" id="IPR004364">
    <property type="entry name" value="Aa-tRNA-synt_II"/>
</dbReference>
<feature type="compositionally biased region" description="Basic and acidic residues" evidence="7">
    <location>
        <begin position="59"/>
        <end position="71"/>
    </location>
</feature>
<evidence type="ECO:0000256" key="6">
    <source>
        <dbReference type="ARBA" id="ARBA00023146"/>
    </source>
</evidence>
<dbReference type="PANTHER" id="PTHR22594">
    <property type="entry name" value="ASPARTYL/LYSYL-TRNA SYNTHETASE"/>
    <property type="match status" value="1"/>
</dbReference>
<dbReference type="SUPFAM" id="SSF55681">
    <property type="entry name" value="Class II aaRS and biotin synthetases"/>
    <property type="match status" value="1"/>
</dbReference>
<dbReference type="InterPro" id="IPR004524">
    <property type="entry name" value="Asp-tRNA-ligase_1"/>
</dbReference>
<evidence type="ECO:0000256" key="2">
    <source>
        <dbReference type="ARBA" id="ARBA00022598"/>
    </source>
</evidence>
<dbReference type="Gene3D" id="3.30.1360.30">
    <property type="entry name" value="GAD-like domain"/>
    <property type="match status" value="1"/>
</dbReference>
<proteinExistence type="inferred from homology"/>
<evidence type="ECO:0000256" key="5">
    <source>
        <dbReference type="ARBA" id="ARBA00022917"/>
    </source>
</evidence>
<dbReference type="InterPro" id="IPR004365">
    <property type="entry name" value="NA-bd_OB_tRNA"/>
</dbReference>
<dbReference type="InterPro" id="IPR047089">
    <property type="entry name" value="Asp-tRNA-ligase_1_N"/>
</dbReference>
<keyword evidence="6" id="KW-0030">Aminoacyl-tRNA synthetase</keyword>
<evidence type="ECO:0000313" key="9">
    <source>
        <dbReference type="EMBL" id="KAK1926280.1"/>
    </source>
</evidence>
<dbReference type="InterPro" id="IPR045864">
    <property type="entry name" value="aa-tRNA-synth_II/BPL/LPL"/>
</dbReference>
<dbReference type="AlphaFoldDB" id="A0AAD9FU38"/>
<dbReference type="GO" id="GO:0005524">
    <property type="term" value="F:ATP binding"/>
    <property type="evidence" value="ECO:0007669"/>
    <property type="project" value="UniProtKB-KW"/>
</dbReference>
<dbReference type="InterPro" id="IPR006195">
    <property type="entry name" value="aa-tRNA-synth_II"/>
</dbReference>
<feature type="region of interest" description="Disordered" evidence="7">
    <location>
        <begin position="1"/>
        <end position="23"/>
    </location>
</feature>
<comment type="similarity">
    <text evidence="1">Belongs to the class-II aminoacyl-tRNA synthetase family. Type 1 subfamily.</text>
</comment>
<dbReference type="PRINTS" id="PR01042">
    <property type="entry name" value="TRNASYNTHASP"/>
</dbReference>
<dbReference type="GO" id="GO:0003676">
    <property type="term" value="F:nucleic acid binding"/>
    <property type="evidence" value="ECO:0007669"/>
    <property type="project" value="InterPro"/>
</dbReference>
<dbReference type="CDD" id="cd04317">
    <property type="entry name" value="EcAspRS_like_N"/>
    <property type="match status" value="1"/>
</dbReference>
<evidence type="ECO:0000256" key="7">
    <source>
        <dbReference type="SAM" id="MobiDB-lite"/>
    </source>
</evidence>
<accession>A0AAD9FU38</accession>
<protein>
    <recommendedName>
        <fullName evidence="8">Aminoacyl-transfer RNA synthetases class-II family profile domain-containing protein</fullName>
    </recommendedName>
</protein>
<dbReference type="HAMAP" id="MF_00044">
    <property type="entry name" value="Asp_tRNA_synth_type1"/>
    <property type="match status" value="1"/>
</dbReference>
<feature type="domain" description="Aminoacyl-transfer RNA synthetases class-II family profile" evidence="8">
    <location>
        <begin position="209"/>
        <end position="660"/>
    </location>
</feature>
<dbReference type="PROSITE" id="PS50862">
    <property type="entry name" value="AA_TRNA_LIGASE_II"/>
    <property type="match status" value="1"/>
</dbReference>
<comment type="caution">
    <text evidence="9">The sequence shown here is derived from an EMBL/GenBank/DDBJ whole genome shotgun (WGS) entry which is preliminary data.</text>
</comment>
<dbReference type="EMBL" id="JAODAN010000002">
    <property type="protein sequence ID" value="KAK1926280.1"/>
    <property type="molecule type" value="Genomic_DNA"/>
</dbReference>
<dbReference type="Gene3D" id="2.40.50.140">
    <property type="entry name" value="Nucleic acid-binding proteins"/>
    <property type="match status" value="1"/>
</dbReference>
<name>A0AAD9FU38_PAPLA</name>
<feature type="region of interest" description="Disordered" evidence="7">
    <location>
        <begin position="39"/>
        <end position="71"/>
    </location>
</feature>
<gene>
    <name evidence="9" type="ORF">DB88DRAFT_449981</name>
</gene>
<evidence type="ECO:0000256" key="1">
    <source>
        <dbReference type="ARBA" id="ARBA00006303"/>
    </source>
</evidence>
<keyword evidence="10" id="KW-1185">Reference proteome</keyword>
<keyword evidence="3" id="KW-0547">Nucleotide-binding</keyword>
<reference evidence="9" key="1">
    <citation type="submission" date="2023-02" db="EMBL/GenBank/DDBJ databases">
        <title>Identification and recombinant expression of a fungal hydrolase from Papiliotrema laurentii that hydrolyzes apple cutin and clears colloidal polyester polyurethane.</title>
        <authorList>
            <consortium name="DOE Joint Genome Institute"/>
            <person name="Roman V.A."/>
            <person name="Bojanowski C."/>
            <person name="Crable B.R."/>
            <person name="Wagner D.N."/>
            <person name="Hung C.S."/>
            <person name="Nadeau L.J."/>
            <person name="Schratz L."/>
            <person name="Haridas S."/>
            <person name="Pangilinan J."/>
            <person name="Lipzen A."/>
            <person name="Na H."/>
            <person name="Yan M."/>
            <person name="Ng V."/>
            <person name="Grigoriev I.V."/>
            <person name="Spatafora J.W."/>
            <person name="Barlow D."/>
            <person name="Biffinger J."/>
            <person name="Kelley-Loughnane N."/>
            <person name="Varaljay V.A."/>
            <person name="Crookes-Goodson W.J."/>
        </authorList>
    </citation>
    <scope>NUCLEOTIDE SEQUENCE</scope>
    <source>
        <strain evidence="9">5307AH</strain>
    </source>
</reference>
<dbReference type="GO" id="GO:0006422">
    <property type="term" value="P:aspartyl-tRNA aminoacylation"/>
    <property type="evidence" value="ECO:0007669"/>
    <property type="project" value="TreeGrafter"/>
</dbReference>
<keyword evidence="5" id="KW-0648">Protein biosynthesis</keyword>
<dbReference type="Gene3D" id="3.30.930.10">
    <property type="entry name" value="Bira Bifunctional Protein, Domain 2"/>
    <property type="match status" value="1"/>
</dbReference>
<dbReference type="GO" id="GO:0005739">
    <property type="term" value="C:mitochondrion"/>
    <property type="evidence" value="ECO:0007669"/>
    <property type="project" value="TreeGrafter"/>
</dbReference>
<sequence length="695" mass="76703">MRLSRAALSPLCGPGARAGSSKSAPLLARSVLSRQAVRGRRFNSTTPSTSAAAFQPRSDGLEPHHGPRDRISHTCDRLSASQEGQEVVLGGWVFSQRRASANLHFFTLRDHTGSVQLISKDKEVSDRLMSAALESVVQVKGVVRARKQKAKEVSNGLDEVEIELSGAILLNPAESQLPFYPNRGDLANEDVRAQYRYLDLRRTDLADNIKLRSKVAHIFRNYLHDAGFTEVETPVLLSSTPEGAREYLVPTRLSSSSTEPAFYALQQSPQQPKQLLIASGAVDKYYQLARCFRDEDGRKDRQPEFTQVDMEMAFVSGSSSIPSQSQGGRGDSWGIGGREVKEIVEGVVKKIWKEVKGVDLGEFRVMPYQVAMDVYGSDKPDTRFEMYTLPIGYYPGLSDSDIDKILLDKSIYTVEWMITRAEDARHLDIASLTSNNNYIDHVRITKDNIDSWAKESPLTLTMGLELSGEGAVAGGGVEPGDIIWLAQRKKIAEGGWTQLGRLRVQIAEALAAKGELELTSDPHFLWVTQFPLFTLADEDKAFLSKGRWASSHHPFTAPMFEDLEALKKGNVEGVRGQHYDLVLNGQEIGGGSVRIHDANLQEYIMKEILKLEESEMARFSHLLQALKFGAPPHGGIALGFDRLIAILAGAKSIREVIAFPKTTSGVDPVFKSPSPTSEEVLKGYGLKALHEKKAE</sequence>
<evidence type="ECO:0000259" key="8">
    <source>
        <dbReference type="PROSITE" id="PS50862"/>
    </source>
</evidence>
<dbReference type="Proteomes" id="UP001182556">
    <property type="component" value="Unassembled WGS sequence"/>
</dbReference>
<organism evidence="9 10">
    <name type="scientific">Papiliotrema laurentii</name>
    <name type="common">Cryptococcus laurentii</name>
    <dbReference type="NCBI Taxonomy" id="5418"/>
    <lineage>
        <taxon>Eukaryota</taxon>
        <taxon>Fungi</taxon>
        <taxon>Dikarya</taxon>
        <taxon>Basidiomycota</taxon>
        <taxon>Agaricomycotina</taxon>
        <taxon>Tremellomycetes</taxon>
        <taxon>Tremellales</taxon>
        <taxon>Rhynchogastremaceae</taxon>
        <taxon>Papiliotrema</taxon>
    </lineage>
</organism>
<dbReference type="GO" id="GO:0004815">
    <property type="term" value="F:aspartate-tRNA ligase activity"/>
    <property type="evidence" value="ECO:0007669"/>
    <property type="project" value="TreeGrafter"/>
</dbReference>
<evidence type="ECO:0000256" key="3">
    <source>
        <dbReference type="ARBA" id="ARBA00022741"/>
    </source>
</evidence>
<dbReference type="Pfam" id="PF00152">
    <property type="entry name" value="tRNA-synt_2"/>
    <property type="match status" value="2"/>
</dbReference>
<dbReference type="InterPro" id="IPR012340">
    <property type="entry name" value="NA-bd_OB-fold"/>
</dbReference>